<keyword evidence="1" id="KW-1133">Transmembrane helix</keyword>
<feature type="transmembrane region" description="Helical" evidence="1">
    <location>
        <begin position="31"/>
        <end position="52"/>
    </location>
</feature>
<organism evidence="3 4">
    <name type="scientific">Candidatus Manganitrophus noduliformans</name>
    <dbReference type="NCBI Taxonomy" id="2606439"/>
    <lineage>
        <taxon>Bacteria</taxon>
        <taxon>Pseudomonadati</taxon>
        <taxon>Nitrospirota</taxon>
        <taxon>Nitrospiria</taxon>
        <taxon>Candidatus Troglogloeales</taxon>
        <taxon>Candidatus Manganitrophaceae</taxon>
        <taxon>Candidatus Manganitrophus</taxon>
    </lineage>
</organism>
<reference evidence="3 4" key="1">
    <citation type="journal article" date="2020" name="Nature">
        <title>Bacterial chemolithoautotrophy via manganese oxidation.</title>
        <authorList>
            <person name="Yu H."/>
            <person name="Leadbetter J.R."/>
        </authorList>
    </citation>
    <scope>NUCLEOTIDE SEQUENCE [LARGE SCALE GENOMIC DNA]</scope>
    <source>
        <strain evidence="3 4">Mn-1</strain>
    </source>
</reference>
<evidence type="ECO:0000256" key="1">
    <source>
        <dbReference type="SAM" id="Phobius"/>
    </source>
</evidence>
<keyword evidence="4" id="KW-1185">Reference proteome</keyword>
<keyword evidence="1" id="KW-0812">Transmembrane</keyword>
<comment type="caution">
    <text evidence="3">The sequence shown here is derived from an EMBL/GenBank/DDBJ whole genome shotgun (WGS) entry which is preliminary data.</text>
</comment>
<dbReference type="Pfam" id="PF03703">
    <property type="entry name" value="bPH_2"/>
    <property type="match status" value="1"/>
</dbReference>
<dbReference type="EMBL" id="VTOW01000001">
    <property type="protein sequence ID" value="NKE69289.1"/>
    <property type="molecule type" value="Genomic_DNA"/>
</dbReference>
<dbReference type="Proteomes" id="UP000534783">
    <property type="component" value="Unassembled WGS sequence"/>
</dbReference>
<name>A0A7X6DLJ7_9BACT</name>
<proteinExistence type="predicted"/>
<sequence length="156" mass="17144">MKADGMTSHNFPTEEDRRVVWEGRPAWGEYVFLWFFALISAVRALFIFFLPVGDPGTGAIYGLGAGLFIGLALFLRRTSRYAVTRAAVHRAAGFLGRDEKIIPLQKIAAAGAEQGPLDRLFGIGTVVLNLKGGEQAERLRGIRDPEVVCRKIEALL</sequence>
<dbReference type="RefSeq" id="WP_168057603.1">
    <property type="nucleotide sequence ID" value="NZ_VTOW01000001.1"/>
</dbReference>
<evidence type="ECO:0000259" key="2">
    <source>
        <dbReference type="Pfam" id="PF03703"/>
    </source>
</evidence>
<feature type="transmembrane region" description="Helical" evidence="1">
    <location>
        <begin position="58"/>
        <end position="75"/>
    </location>
</feature>
<gene>
    <name evidence="3" type="ORF">MNODULE_00785</name>
</gene>
<keyword evidence="1" id="KW-0472">Membrane</keyword>
<accession>A0A7X6DLJ7</accession>
<dbReference type="InterPro" id="IPR005182">
    <property type="entry name" value="YdbS-like_PH"/>
</dbReference>
<evidence type="ECO:0000313" key="3">
    <source>
        <dbReference type="EMBL" id="NKE69289.1"/>
    </source>
</evidence>
<protein>
    <submittedName>
        <fullName evidence="3">PH domain-containing protein</fullName>
    </submittedName>
</protein>
<evidence type="ECO:0000313" key="4">
    <source>
        <dbReference type="Proteomes" id="UP000534783"/>
    </source>
</evidence>
<dbReference type="AlphaFoldDB" id="A0A7X6DLJ7"/>
<feature type="domain" description="YdbS-like PH" evidence="2">
    <location>
        <begin position="77"/>
        <end position="147"/>
    </location>
</feature>